<protein>
    <submittedName>
        <fullName evidence="3">Uncharacterized protein</fullName>
    </submittedName>
</protein>
<dbReference type="OrthoDB" id="3058001at2759"/>
<evidence type="ECO:0000256" key="1">
    <source>
        <dbReference type="SAM" id="MobiDB-lite"/>
    </source>
</evidence>
<gene>
    <name evidence="3" type="ORF">CVT24_002787</name>
</gene>
<dbReference type="InParanoid" id="A0A409YRE6"/>
<reference evidence="3 4" key="1">
    <citation type="journal article" date="2018" name="Evol. Lett.">
        <title>Horizontal gene cluster transfer increased hallucinogenic mushroom diversity.</title>
        <authorList>
            <person name="Reynolds H.T."/>
            <person name="Vijayakumar V."/>
            <person name="Gluck-Thaler E."/>
            <person name="Korotkin H.B."/>
            <person name="Matheny P.B."/>
            <person name="Slot J.C."/>
        </authorList>
    </citation>
    <scope>NUCLEOTIDE SEQUENCE [LARGE SCALE GENOMIC DNA]</scope>
    <source>
        <strain evidence="3 4">2629</strain>
    </source>
</reference>
<feature type="transmembrane region" description="Helical" evidence="2">
    <location>
        <begin position="169"/>
        <end position="187"/>
    </location>
</feature>
<dbReference type="EMBL" id="NHTK01000788">
    <property type="protein sequence ID" value="PPR05576.1"/>
    <property type="molecule type" value="Genomic_DNA"/>
</dbReference>
<comment type="caution">
    <text evidence="3">The sequence shown here is derived from an EMBL/GenBank/DDBJ whole genome shotgun (WGS) entry which is preliminary data.</text>
</comment>
<dbReference type="AlphaFoldDB" id="A0A409YRE6"/>
<feature type="transmembrane region" description="Helical" evidence="2">
    <location>
        <begin position="194"/>
        <end position="214"/>
    </location>
</feature>
<name>A0A409YRE6_9AGAR</name>
<organism evidence="3 4">
    <name type="scientific">Panaeolus cyanescens</name>
    <dbReference type="NCBI Taxonomy" id="181874"/>
    <lineage>
        <taxon>Eukaryota</taxon>
        <taxon>Fungi</taxon>
        <taxon>Dikarya</taxon>
        <taxon>Basidiomycota</taxon>
        <taxon>Agaricomycotina</taxon>
        <taxon>Agaricomycetes</taxon>
        <taxon>Agaricomycetidae</taxon>
        <taxon>Agaricales</taxon>
        <taxon>Agaricineae</taxon>
        <taxon>Galeropsidaceae</taxon>
        <taxon>Panaeolus</taxon>
    </lineage>
</organism>
<proteinExistence type="predicted"/>
<feature type="transmembrane region" description="Helical" evidence="2">
    <location>
        <begin position="84"/>
        <end position="106"/>
    </location>
</feature>
<dbReference type="Proteomes" id="UP000284842">
    <property type="component" value="Unassembled WGS sequence"/>
</dbReference>
<feature type="transmembrane region" description="Helical" evidence="2">
    <location>
        <begin position="395"/>
        <end position="427"/>
    </location>
</feature>
<feature type="transmembrane region" description="Helical" evidence="2">
    <location>
        <begin position="274"/>
        <end position="292"/>
    </location>
</feature>
<feature type="transmembrane region" description="Helical" evidence="2">
    <location>
        <begin position="45"/>
        <end position="63"/>
    </location>
</feature>
<keyword evidence="2" id="KW-0812">Transmembrane</keyword>
<feature type="compositionally biased region" description="Polar residues" evidence="1">
    <location>
        <begin position="509"/>
        <end position="519"/>
    </location>
</feature>
<feature type="transmembrane region" description="Helical" evidence="2">
    <location>
        <begin position="304"/>
        <end position="322"/>
    </location>
</feature>
<accession>A0A409YRE6</accession>
<evidence type="ECO:0000313" key="4">
    <source>
        <dbReference type="Proteomes" id="UP000284842"/>
    </source>
</evidence>
<sequence>MGALPRIRLVTNYRLLVSAAAMAFGMAKATLCYLDLSNEATAVEWIFGVVVSTTLYVIGLYEYNPSKRLRILFDRDDSASAIFVSYEVLSIGAMANGIIIRLFAFVSGALRSMQTPHHPTPTNHDLTGTGNSLLAELDHDQLYDSYFSEQSHPQQNAAKTRWHPKLTPFRVLTMIVGVGLGISKAVLSYKGMELAPIALEWILGTLLFIIIYFLDVLNHETHLNDDSYHWFYDYDCTTLLWTILKQFGAKVPEYSTSEEVVWTPYYMRTVVTNYRLLVSATVLVFGTLKAVLSFLDRSDGATTVDWIFGVIVGTSLYILGLYEHNTANIFPSLFTRNDSRLLFFVVYEGFFILSSTALTYMFVLGSRFSRDTLSQTWPSYRNDTDLSSMEGISTLFGGIIMILALCIFMYFSFLALVLAVVIMARYFEPSGVMHRLFVFIAQRFNSRRFVSGFNVPTQAFTQRASNQALYYPRTLRCDDESTNTGTLLTLHSPQRPKKTPKDLPITGIPGSTQDAPGAAAQSQTWSWIWRERRFVGYTYGLGGMSVVDHDV</sequence>
<keyword evidence="4" id="KW-1185">Reference proteome</keyword>
<feature type="transmembrane region" description="Helical" evidence="2">
    <location>
        <begin position="342"/>
        <end position="363"/>
    </location>
</feature>
<evidence type="ECO:0000256" key="2">
    <source>
        <dbReference type="SAM" id="Phobius"/>
    </source>
</evidence>
<keyword evidence="2" id="KW-1133">Transmembrane helix</keyword>
<feature type="region of interest" description="Disordered" evidence="1">
    <location>
        <begin position="486"/>
        <end position="519"/>
    </location>
</feature>
<keyword evidence="2" id="KW-0472">Membrane</keyword>
<evidence type="ECO:0000313" key="3">
    <source>
        <dbReference type="EMBL" id="PPR05576.1"/>
    </source>
</evidence>